<evidence type="ECO:0000313" key="2">
    <source>
        <dbReference type="Proteomes" id="UP000790709"/>
    </source>
</evidence>
<dbReference type="Proteomes" id="UP000790709">
    <property type="component" value="Unassembled WGS sequence"/>
</dbReference>
<keyword evidence="2" id="KW-1185">Reference proteome</keyword>
<name>A0ACB8BS78_9AGAM</name>
<reference evidence="1" key="1">
    <citation type="journal article" date="2021" name="New Phytol.">
        <title>Evolutionary innovations through gain and loss of genes in the ectomycorrhizal Boletales.</title>
        <authorList>
            <person name="Wu G."/>
            <person name="Miyauchi S."/>
            <person name="Morin E."/>
            <person name="Kuo A."/>
            <person name="Drula E."/>
            <person name="Varga T."/>
            <person name="Kohler A."/>
            <person name="Feng B."/>
            <person name="Cao Y."/>
            <person name="Lipzen A."/>
            <person name="Daum C."/>
            <person name="Hundley H."/>
            <person name="Pangilinan J."/>
            <person name="Johnson J."/>
            <person name="Barry K."/>
            <person name="LaButti K."/>
            <person name="Ng V."/>
            <person name="Ahrendt S."/>
            <person name="Min B."/>
            <person name="Choi I.G."/>
            <person name="Park H."/>
            <person name="Plett J.M."/>
            <person name="Magnuson J."/>
            <person name="Spatafora J.W."/>
            <person name="Nagy L.G."/>
            <person name="Henrissat B."/>
            <person name="Grigoriev I.V."/>
            <person name="Yang Z.L."/>
            <person name="Xu J."/>
            <person name="Martin F.M."/>
        </authorList>
    </citation>
    <scope>NUCLEOTIDE SEQUENCE</scope>
    <source>
        <strain evidence="1">KUC20120723A-06</strain>
    </source>
</reference>
<organism evidence="1 2">
    <name type="scientific">Leucogyrophana mollusca</name>
    <dbReference type="NCBI Taxonomy" id="85980"/>
    <lineage>
        <taxon>Eukaryota</taxon>
        <taxon>Fungi</taxon>
        <taxon>Dikarya</taxon>
        <taxon>Basidiomycota</taxon>
        <taxon>Agaricomycotina</taxon>
        <taxon>Agaricomycetes</taxon>
        <taxon>Agaricomycetidae</taxon>
        <taxon>Boletales</taxon>
        <taxon>Boletales incertae sedis</taxon>
        <taxon>Leucogyrophana</taxon>
    </lineage>
</organism>
<comment type="caution">
    <text evidence="1">The sequence shown here is derived from an EMBL/GenBank/DDBJ whole genome shotgun (WGS) entry which is preliminary data.</text>
</comment>
<gene>
    <name evidence="1" type="ORF">BV22DRAFT_1059738</name>
</gene>
<protein>
    <submittedName>
        <fullName evidence="1">Uncharacterized protein</fullName>
    </submittedName>
</protein>
<sequence>MIGQRILDRIDEHLDAPEPPRYHGLKPPTLRIVTSSIPDMKAALGERTNTVQPPKDYLTPNLSYTPNTCHTFGRPNPTTILPSPTGGSSRDRRERRYSVAEQALADALRSPSSQRSPQELQIQALEQATALLSAHAHDSRDRVAKLRLCLADREVDPASYSALQQERWMMEKRQSAVDSEVKELTQQLASLKVDRNRSQDSENIVLTKTIDNEAKRRANLARFLQYSPTRTSFSIGHKPTPLPDYSTFSRRMTISDVSPIRLRPSTVVSPMRRFSSVHSRRASLDGERSISAIRSRKPWTPTSNGRAPRSPLTMVAENGTRAASNRRPAPLSSRISSTPSNHGSDDLVSTRPSTPPLSITSETSSSSAQAVGDNGGVATIYERAQPRPRAEILANLRDDDVRIPEYALDLLGDFDLIHDDISLSERDLSSKYKEVLPSTLPAIPEPSEESYTGPYTSFALPPFEMTPPLSHISLSSPPSTPAYRSKVLPQSGDSSPPSRSSTPTTSKAQSSSPARHSLLFYMRKGRSGDSSPSPASSATRIDGNSTRGPKRRFALFSRK</sequence>
<accession>A0ACB8BS78</accession>
<evidence type="ECO:0000313" key="1">
    <source>
        <dbReference type="EMBL" id="KAH7928128.1"/>
    </source>
</evidence>
<proteinExistence type="predicted"/>
<dbReference type="EMBL" id="MU266357">
    <property type="protein sequence ID" value="KAH7928128.1"/>
    <property type="molecule type" value="Genomic_DNA"/>
</dbReference>